<proteinExistence type="inferred from homology"/>
<comment type="function">
    <text evidence="9">Catalyzes the reduction of all-trans-retinal to all-trans-retinol in the presence of NADPH.</text>
</comment>
<keyword evidence="4" id="KW-0521">NADP</keyword>
<dbReference type="STRING" id="431595.K3WJJ5"/>
<dbReference type="VEuPathDB" id="FungiDB:PYU1_G005126"/>
<evidence type="ECO:0000256" key="9">
    <source>
        <dbReference type="ARBA" id="ARBA00059620"/>
    </source>
</evidence>
<evidence type="ECO:0000256" key="5">
    <source>
        <dbReference type="ARBA" id="ARBA00022989"/>
    </source>
</evidence>
<comment type="similarity">
    <text evidence="2 12">Belongs to the short-chain dehydrogenases/reductases (SDR) family.</text>
</comment>
<dbReference type="CDD" id="cd05339">
    <property type="entry name" value="17beta-HSDXI-like_SDR_c"/>
    <property type="match status" value="1"/>
</dbReference>
<dbReference type="InterPro" id="IPR002347">
    <property type="entry name" value="SDR_fam"/>
</dbReference>
<evidence type="ECO:0000256" key="10">
    <source>
        <dbReference type="ARBA" id="ARBA00068717"/>
    </source>
</evidence>
<evidence type="ECO:0000256" key="3">
    <source>
        <dbReference type="ARBA" id="ARBA00022692"/>
    </source>
</evidence>
<keyword evidence="5" id="KW-1133">Transmembrane helix</keyword>
<organism evidence="13 14">
    <name type="scientific">Globisporangium ultimum (strain ATCC 200006 / CBS 805.95 / DAOM BR144)</name>
    <name type="common">Pythium ultimum</name>
    <dbReference type="NCBI Taxonomy" id="431595"/>
    <lineage>
        <taxon>Eukaryota</taxon>
        <taxon>Sar</taxon>
        <taxon>Stramenopiles</taxon>
        <taxon>Oomycota</taxon>
        <taxon>Peronosporomycetes</taxon>
        <taxon>Pythiales</taxon>
        <taxon>Pythiaceae</taxon>
        <taxon>Globisporangium</taxon>
    </lineage>
</organism>
<dbReference type="PRINTS" id="PR00080">
    <property type="entry name" value="SDRFAMILY"/>
</dbReference>
<evidence type="ECO:0000256" key="12">
    <source>
        <dbReference type="RuleBase" id="RU000363"/>
    </source>
</evidence>
<dbReference type="AlphaFoldDB" id="K3WJJ5"/>
<dbReference type="EMBL" id="GL376564">
    <property type="status" value="NOT_ANNOTATED_CDS"/>
    <property type="molecule type" value="Genomic_DNA"/>
</dbReference>
<reference evidence="13" key="3">
    <citation type="submission" date="2015-02" db="UniProtKB">
        <authorList>
            <consortium name="EnsemblProtists"/>
        </authorList>
    </citation>
    <scope>IDENTIFICATION</scope>
    <source>
        <strain evidence="13">DAOM BR144</strain>
    </source>
</reference>
<dbReference type="eggNOG" id="KOG1201">
    <property type="taxonomic scope" value="Eukaryota"/>
</dbReference>
<sequence>MLAWLFGADKSVHGQVVLVTGGAMGLGRLLSLKFARLGAIVVVWDLQTKAGEALVRDIQSECGTKAHFYRVDVTDRESVYKVGAELLEKFGAVDILVNNAGIMGGRPLLETDDRTIEKQMAVNATAHFWTIKTFLPAMMARDCGHIVSIASATGILGSGLGLVDYATSKFASVGLMTSLKQELADLGVKGVHLTLICPSYMKTDMVTGVTLPKGIRWLMPEYVAEQVVKATLRNKWRMLLPGYIGFLEVFALLVPESWSEFIRRVLGAKESMTGFVQTRDHGLIKDAEHRTM</sequence>
<dbReference type="PANTHER" id="PTHR24322">
    <property type="entry name" value="PKSB"/>
    <property type="match status" value="1"/>
</dbReference>
<dbReference type="Pfam" id="PF00106">
    <property type="entry name" value="adh_short"/>
    <property type="match status" value="1"/>
</dbReference>
<reference evidence="14" key="2">
    <citation type="submission" date="2010-04" db="EMBL/GenBank/DDBJ databases">
        <authorList>
            <person name="Buell R."/>
            <person name="Hamilton J."/>
            <person name="Hostetler J."/>
        </authorList>
    </citation>
    <scope>NUCLEOTIDE SEQUENCE [LARGE SCALE GENOMIC DNA]</scope>
    <source>
        <strain evidence="14">DAOM:BR144</strain>
    </source>
</reference>
<dbReference type="EnsemblProtists" id="PYU1_T005137">
    <property type="protein sequence ID" value="PYU1_T005137"/>
    <property type="gene ID" value="PYU1_G005126"/>
</dbReference>
<dbReference type="InterPro" id="IPR036291">
    <property type="entry name" value="NAD(P)-bd_dom_sf"/>
</dbReference>
<dbReference type="GO" id="GO:0052650">
    <property type="term" value="F:all-trans-retinol dehydrogenase (NADP+) activity"/>
    <property type="evidence" value="ECO:0007669"/>
    <property type="project" value="UniProtKB-ARBA"/>
</dbReference>
<comment type="subcellular location">
    <subcellularLocation>
        <location evidence="1">Membrane</location>
        <topology evidence="1">Multi-pass membrane protein</topology>
    </subcellularLocation>
</comment>
<keyword evidence="14" id="KW-1185">Reference proteome</keyword>
<keyword evidence="8" id="KW-0472">Membrane</keyword>
<dbReference type="PANTHER" id="PTHR24322:SF736">
    <property type="entry name" value="RETINOL DEHYDROGENASE 10"/>
    <property type="match status" value="1"/>
</dbReference>
<dbReference type="OMA" id="SVEGQVC"/>
<evidence type="ECO:0000256" key="4">
    <source>
        <dbReference type="ARBA" id="ARBA00022857"/>
    </source>
</evidence>
<reference evidence="14" key="1">
    <citation type="journal article" date="2010" name="Genome Biol.">
        <title>Genome sequence of the necrotrophic plant pathogen Pythium ultimum reveals original pathogenicity mechanisms and effector repertoire.</title>
        <authorList>
            <person name="Levesque C.A."/>
            <person name="Brouwer H."/>
            <person name="Cano L."/>
            <person name="Hamilton J.P."/>
            <person name="Holt C."/>
            <person name="Huitema E."/>
            <person name="Raffaele S."/>
            <person name="Robideau G.P."/>
            <person name="Thines M."/>
            <person name="Win J."/>
            <person name="Zerillo M.M."/>
            <person name="Beakes G.W."/>
            <person name="Boore J.L."/>
            <person name="Busam D."/>
            <person name="Dumas B."/>
            <person name="Ferriera S."/>
            <person name="Fuerstenberg S.I."/>
            <person name="Gachon C.M."/>
            <person name="Gaulin E."/>
            <person name="Govers F."/>
            <person name="Grenville-Briggs L."/>
            <person name="Horner N."/>
            <person name="Hostetler J."/>
            <person name="Jiang R.H."/>
            <person name="Johnson J."/>
            <person name="Krajaejun T."/>
            <person name="Lin H."/>
            <person name="Meijer H.J."/>
            <person name="Moore B."/>
            <person name="Morris P."/>
            <person name="Phuntmart V."/>
            <person name="Puiu D."/>
            <person name="Shetty J."/>
            <person name="Stajich J.E."/>
            <person name="Tripathy S."/>
            <person name="Wawra S."/>
            <person name="van West P."/>
            <person name="Whitty B.R."/>
            <person name="Coutinho P.M."/>
            <person name="Henrissat B."/>
            <person name="Martin F."/>
            <person name="Thomas P.D."/>
            <person name="Tyler B.M."/>
            <person name="De Vries R.P."/>
            <person name="Kamoun S."/>
            <person name="Yandell M."/>
            <person name="Tisserat N."/>
            <person name="Buell C.R."/>
        </authorList>
    </citation>
    <scope>NUCLEOTIDE SEQUENCE</scope>
    <source>
        <strain evidence="14">DAOM:BR144</strain>
    </source>
</reference>
<accession>K3WJJ5</accession>
<dbReference type="InParanoid" id="K3WJJ5"/>
<evidence type="ECO:0000313" key="14">
    <source>
        <dbReference type="Proteomes" id="UP000019132"/>
    </source>
</evidence>
<dbReference type="SUPFAM" id="SSF51735">
    <property type="entry name" value="NAD(P)-binding Rossmann-fold domains"/>
    <property type="match status" value="1"/>
</dbReference>
<evidence type="ECO:0000256" key="6">
    <source>
        <dbReference type="ARBA" id="ARBA00023002"/>
    </source>
</evidence>
<dbReference type="Proteomes" id="UP000019132">
    <property type="component" value="Unassembled WGS sequence"/>
</dbReference>
<dbReference type="FunFam" id="3.40.50.720:FF:000131">
    <property type="entry name" value="Short-chain dehydrogenase/reductase 3"/>
    <property type="match status" value="1"/>
</dbReference>
<evidence type="ECO:0000256" key="2">
    <source>
        <dbReference type="ARBA" id="ARBA00006484"/>
    </source>
</evidence>
<dbReference type="Gene3D" id="3.40.50.720">
    <property type="entry name" value="NAD(P)-binding Rossmann-like Domain"/>
    <property type="match status" value="1"/>
</dbReference>
<evidence type="ECO:0000256" key="8">
    <source>
        <dbReference type="ARBA" id="ARBA00023136"/>
    </source>
</evidence>
<protein>
    <recommendedName>
        <fullName evidence="10">Short-chain dehydrogenase/reductase 3</fullName>
    </recommendedName>
    <alternativeName>
        <fullName evidence="11">Retinal short-chain dehydrogenase/reductase 1</fullName>
    </alternativeName>
</protein>
<keyword evidence="3" id="KW-0812">Transmembrane</keyword>
<name>K3WJJ5_GLOUD</name>
<evidence type="ECO:0000256" key="7">
    <source>
        <dbReference type="ARBA" id="ARBA00023098"/>
    </source>
</evidence>
<dbReference type="GO" id="GO:0016020">
    <property type="term" value="C:membrane"/>
    <property type="evidence" value="ECO:0007669"/>
    <property type="project" value="UniProtKB-SubCell"/>
</dbReference>
<evidence type="ECO:0000256" key="1">
    <source>
        <dbReference type="ARBA" id="ARBA00004141"/>
    </source>
</evidence>
<evidence type="ECO:0000256" key="11">
    <source>
        <dbReference type="ARBA" id="ARBA00082544"/>
    </source>
</evidence>
<keyword evidence="6" id="KW-0560">Oxidoreductase</keyword>
<evidence type="ECO:0000313" key="13">
    <source>
        <dbReference type="EnsemblProtists" id="PYU1_T005137"/>
    </source>
</evidence>
<dbReference type="PRINTS" id="PR00081">
    <property type="entry name" value="GDHRDH"/>
</dbReference>
<dbReference type="HOGENOM" id="CLU_010194_2_5_1"/>
<keyword evidence="7" id="KW-0443">Lipid metabolism</keyword>